<gene>
    <name evidence="3" type="ORF">PSNMU_V1.4_AUG-EV-PASAV3_0007880</name>
</gene>
<evidence type="ECO:0000313" key="4">
    <source>
        <dbReference type="Proteomes" id="UP000291116"/>
    </source>
</evidence>
<keyword evidence="2" id="KW-0732">Signal</keyword>
<dbReference type="AlphaFoldDB" id="A0A448YWD2"/>
<name>A0A448YWD2_9STRA</name>
<evidence type="ECO:0000256" key="2">
    <source>
        <dbReference type="SAM" id="SignalP"/>
    </source>
</evidence>
<dbReference type="EMBL" id="CAACVS010000018">
    <property type="protein sequence ID" value="VEU34094.1"/>
    <property type="molecule type" value="Genomic_DNA"/>
</dbReference>
<feature type="compositionally biased region" description="Acidic residues" evidence="1">
    <location>
        <begin position="106"/>
        <end position="122"/>
    </location>
</feature>
<reference evidence="3 4" key="1">
    <citation type="submission" date="2019-01" db="EMBL/GenBank/DDBJ databases">
        <authorList>
            <person name="Ferrante I. M."/>
        </authorList>
    </citation>
    <scope>NUCLEOTIDE SEQUENCE [LARGE SCALE GENOMIC DNA]</scope>
    <source>
        <strain evidence="3 4">B856</strain>
    </source>
</reference>
<dbReference type="Proteomes" id="UP000291116">
    <property type="component" value="Unassembled WGS sequence"/>
</dbReference>
<feature type="chain" id="PRO_5019513229" description="RxLR effector protein" evidence="2">
    <location>
        <begin position="24"/>
        <end position="183"/>
    </location>
</feature>
<organism evidence="3 4">
    <name type="scientific">Pseudo-nitzschia multistriata</name>
    <dbReference type="NCBI Taxonomy" id="183589"/>
    <lineage>
        <taxon>Eukaryota</taxon>
        <taxon>Sar</taxon>
        <taxon>Stramenopiles</taxon>
        <taxon>Ochrophyta</taxon>
        <taxon>Bacillariophyta</taxon>
        <taxon>Bacillariophyceae</taxon>
        <taxon>Bacillariophycidae</taxon>
        <taxon>Bacillariales</taxon>
        <taxon>Bacillariaceae</taxon>
        <taxon>Pseudo-nitzschia</taxon>
    </lineage>
</organism>
<feature type="compositionally biased region" description="Acidic residues" evidence="1">
    <location>
        <begin position="64"/>
        <end position="96"/>
    </location>
</feature>
<accession>A0A448YWD2</accession>
<feature type="region of interest" description="Disordered" evidence="1">
    <location>
        <begin position="38"/>
        <end position="142"/>
    </location>
</feature>
<evidence type="ECO:0000256" key="1">
    <source>
        <dbReference type="SAM" id="MobiDB-lite"/>
    </source>
</evidence>
<feature type="compositionally biased region" description="Low complexity" evidence="1">
    <location>
        <begin position="47"/>
        <end position="63"/>
    </location>
</feature>
<keyword evidence="4" id="KW-1185">Reference proteome</keyword>
<feature type="signal peptide" evidence="2">
    <location>
        <begin position="1"/>
        <end position="23"/>
    </location>
</feature>
<feature type="compositionally biased region" description="Pro residues" evidence="1">
    <location>
        <begin position="124"/>
        <end position="140"/>
    </location>
</feature>
<proteinExistence type="predicted"/>
<protein>
    <recommendedName>
        <fullName evidence="5">RxLR effector protein</fullName>
    </recommendedName>
</protein>
<sequence>MKVKGNIHLLLALAITNIPLSMSNDSVVEGNKPQTLLRGGFRDLQVDTTASGTGATTDTTATDSEPEEETDEAGPDTTTDSEPEEETDEADPDIEVDSSNSNSTSTDDELDGEDEDVPDGEVPEGPPPPGPAQVPEPNPYKPFLHVDNLRYAATNLIRPSRVWQSRIDRQNELNANPSTIAAF</sequence>
<evidence type="ECO:0008006" key="5">
    <source>
        <dbReference type="Google" id="ProtNLM"/>
    </source>
</evidence>
<evidence type="ECO:0000313" key="3">
    <source>
        <dbReference type="EMBL" id="VEU34094.1"/>
    </source>
</evidence>